<dbReference type="Pfam" id="PF04146">
    <property type="entry name" value="YTH"/>
    <property type="match status" value="1"/>
</dbReference>
<dbReference type="InterPro" id="IPR007275">
    <property type="entry name" value="YTH_domain"/>
</dbReference>
<dbReference type="Gene3D" id="3.10.590.10">
    <property type="entry name" value="ph1033 like domains"/>
    <property type="match status" value="1"/>
</dbReference>
<dbReference type="GO" id="GO:0016491">
    <property type="term" value="F:oxidoreductase activity"/>
    <property type="evidence" value="ECO:0007669"/>
    <property type="project" value="InterPro"/>
</dbReference>
<dbReference type="GO" id="GO:0003729">
    <property type="term" value="F:mRNA binding"/>
    <property type="evidence" value="ECO:0007669"/>
    <property type="project" value="UniProtKB-UniRule"/>
</dbReference>
<sequence length="704" mass="77856">MVLFNSIHSPLSTSLPLQKRKTQALLCLFLVFNLPGLTLGDTIPNLEVESTHGIIKLHDYIDTWTILFSHPGDFTPVCTTELGQMAAYAPEFSKRGVKLLGLSCDDVLSHIEWIKDIEAYTPGSKIQGTEINPILTSPLLEQVEAMYNEGSPEFFVDQGLYYPTATIMDTTVQDLKPGEWEDHHRIFGADGPEIQYAGAQTESLPYVYYTLSYGYGQSPYNPYNPYIPGAMIGVDGPYVGAQQYYAMPLIKTLYVHLGRGASGSIQPVDNFSCGKVLPHSNQLKVAVPVNNGFSDFGSSAPGQAVVAKLRSNTHVGRTLNDINGGPDALSEQNRGPRTNKSRNHFAVKAYTTKVGDNNNAQGNIIIYTDQYNKDEFPVDYIDAKFFVIKSYSEDDVHKSIKYSVWSSTPHGNKKLQSAYEDTQKIAAGKPRAYPIFLFFSVNASGQFCGVAEMIGPVDFLKDMDFWQQDKWSGSFPVKWHIKDVPNSSFRHIMLENNENKPVTNSRDTQEIMYKQGVEILKIFKSHISKTSLIDDFMYYENRQRIMQEEKARLIFKSFETPFLVPASDPAHKLDCLVELAPKKDEKTMEQNSTNCMKKTEAPSTEQVSSNSDAADTSVESEISGQTIVKSGSDIASVLKIGSLSIKPKHDEPKPSSDVATCVSSSDPVGVVTVGSMSVKVNGFAESSGILRVGSIPLDPRALQL</sequence>
<dbReference type="CDD" id="cd21134">
    <property type="entry name" value="YTH"/>
    <property type="match status" value="1"/>
</dbReference>
<dbReference type="PROSITE" id="PS50882">
    <property type="entry name" value="YTH"/>
    <property type="match status" value="1"/>
</dbReference>
<feature type="compositionally biased region" description="Polar residues" evidence="2">
    <location>
        <begin position="589"/>
        <end position="619"/>
    </location>
</feature>
<dbReference type="Proteomes" id="UP000467840">
    <property type="component" value="Chromosome 14"/>
</dbReference>
<dbReference type="InterPro" id="IPR013766">
    <property type="entry name" value="Thioredoxin_domain"/>
</dbReference>
<evidence type="ECO:0000259" key="3">
    <source>
        <dbReference type="PROSITE" id="PS50882"/>
    </source>
</evidence>
<organism evidence="5 6">
    <name type="scientific">Hevea brasiliensis</name>
    <name type="common">Para rubber tree</name>
    <name type="synonym">Siphonia brasiliensis</name>
    <dbReference type="NCBI Taxonomy" id="3981"/>
    <lineage>
        <taxon>Eukaryota</taxon>
        <taxon>Viridiplantae</taxon>
        <taxon>Streptophyta</taxon>
        <taxon>Embryophyta</taxon>
        <taxon>Tracheophyta</taxon>
        <taxon>Spermatophyta</taxon>
        <taxon>Magnoliopsida</taxon>
        <taxon>eudicotyledons</taxon>
        <taxon>Gunneridae</taxon>
        <taxon>Pentapetalae</taxon>
        <taxon>rosids</taxon>
        <taxon>fabids</taxon>
        <taxon>Malpighiales</taxon>
        <taxon>Euphorbiaceae</taxon>
        <taxon>Crotonoideae</taxon>
        <taxon>Micrandreae</taxon>
        <taxon>Hevea</taxon>
    </lineage>
</organism>
<feature type="domain" description="YTH" evidence="3">
    <location>
        <begin position="383"/>
        <end position="523"/>
    </location>
</feature>
<gene>
    <name evidence="5" type="ORF">GH714_007802</name>
</gene>
<dbReference type="GO" id="GO:0061157">
    <property type="term" value="P:mRNA destabilization"/>
    <property type="evidence" value="ECO:0007669"/>
    <property type="project" value="TreeGrafter"/>
</dbReference>
<dbReference type="PROSITE" id="PS51352">
    <property type="entry name" value="THIOREDOXIN_2"/>
    <property type="match status" value="1"/>
</dbReference>
<comment type="function">
    <text evidence="1">Specifically recognizes and binds N6-methyladenosine (m6A)-containing RNAs, and regulates mRNA stability. M6A is a modification present at internal sites of mRNAs and some non-coding RNAs and plays a role in mRNA stability and processing.</text>
</comment>
<dbReference type="EMBL" id="JAAGAX010000006">
    <property type="protein sequence ID" value="KAF2310328.1"/>
    <property type="molecule type" value="Genomic_DNA"/>
</dbReference>
<feature type="region of interest" description="Disordered" evidence="2">
    <location>
        <begin position="584"/>
        <end position="619"/>
    </location>
</feature>
<dbReference type="InterPro" id="IPR000866">
    <property type="entry name" value="AhpC/TSA"/>
</dbReference>
<dbReference type="InterPro" id="IPR036249">
    <property type="entry name" value="Thioredoxin-like_sf"/>
</dbReference>
<evidence type="ECO:0000313" key="5">
    <source>
        <dbReference type="EMBL" id="KAF2310328.1"/>
    </source>
</evidence>
<protein>
    <recommendedName>
        <fullName evidence="1">YTH domain-containing family protein</fullName>
    </recommendedName>
</protein>
<dbReference type="SUPFAM" id="SSF52833">
    <property type="entry name" value="Thioredoxin-like"/>
    <property type="match status" value="1"/>
</dbReference>
<dbReference type="PANTHER" id="PTHR12357">
    <property type="entry name" value="YTH YT521-B HOMOLOGY DOMAIN-CONTAINING"/>
    <property type="match status" value="1"/>
</dbReference>
<dbReference type="AlphaFoldDB" id="A0A6A6MCU6"/>
<evidence type="ECO:0000313" key="6">
    <source>
        <dbReference type="Proteomes" id="UP000467840"/>
    </source>
</evidence>
<feature type="domain" description="Thioredoxin" evidence="4">
    <location>
        <begin position="37"/>
        <end position="186"/>
    </location>
</feature>
<dbReference type="GO" id="GO:1990247">
    <property type="term" value="F:N6-methyladenosine-containing RNA reader activity"/>
    <property type="evidence" value="ECO:0007669"/>
    <property type="project" value="UniProtKB-UniRule"/>
</dbReference>
<keyword evidence="1" id="KW-0694">RNA-binding</keyword>
<keyword evidence="6" id="KW-1185">Reference proteome</keyword>
<reference evidence="5 6" key="1">
    <citation type="journal article" date="2020" name="Mol. Plant">
        <title>The Chromosome-Based Rubber Tree Genome Provides New Insights into Spurge Genome Evolution and Rubber Biosynthesis.</title>
        <authorList>
            <person name="Liu J."/>
            <person name="Shi C."/>
            <person name="Shi C.C."/>
            <person name="Li W."/>
            <person name="Zhang Q.J."/>
            <person name="Zhang Y."/>
            <person name="Li K."/>
            <person name="Lu H.F."/>
            <person name="Shi C."/>
            <person name="Zhu S.T."/>
            <person name="Xiao Z.Y."/>
            <person name="Nan H."/>
            <person name="Yue Y."/>
            <person name="Zhu X.G."/>
            <person name="Wu Y."/>
            <person name="Hong X.N."/>
            <person name="Fan G.Y."/>
            <person name="Tong Y."/>
            <person name="Zhang D."/>
            <person name="Mao C.L."/>
            <person name="Liu Y.L."/>
            <person name="Hao S.J."/>
            <person name="Liu W.Q."/>
            <person name="Lv M.Q."/>
            <person name="Zhang H.B."/>
            <person name="Liu Y."/>
            <person name="Hu-Tang G.R."/>
            <person name="Wang J.P."/>
            <person name="Wang J.H."/>
            <person name="Sun Y.H."/>
            <person name="Ni S.B."/>
            <person name="Chen W.B."/>
            <person name="Zhang X.C."/>
            <person name="Jiao Y.N."/>
            <person name="Eichler E.E."/>
            <person name="Li G.H."/>
            <person name="Liu X."/>
            <person name="Gao L.Z."/>
        </authorList>
    </citation>
    <scope>NUCLEOTIDE SEQUENCE [LARGE SCALE GENOMIC DNA]</scope>
    <source>
        <strain evidence="6">cv. GT1</strain>
        <tissue evidence="5">Leaf</tissue>
    </source>
</reference>
<dbReference type="PANTHER" id="PTHR12357:SF92">
    <property type="entry name" value="YTH DOMAIN-CONTAINING FAMILY PROTEIN"/>
    <property type="match status" value="1"/>
</dbReference>
<evidence type="ECO:0000256" key="2">
    <source>
        <dbReference type="SAM" id="MobiDB-lite"/>
    </source>
</evidence>
<evidence type="ECO:0000256" key="1">
    <source>
        <dbReference type="RuleBase" id="RU369095"/>
    </source>
</evidence>
<dbReference type="Gene3D" id="3.40.30.10">
    <property type="entry name" value="Glutaredoxin"/>
    <property type="match status" value="1"/>
</dbReference>
<proteinExistence type="inferred from homology"/>
<dbReference type="Pfam" id="PF00578">
    <property type="entry name" value="AhpC-TSA"/>
    <property type="match status" value="1"/>
</dbReference>
<name>A0A6A6MCU6_HEVBR</name>
<comment type="similarity">
    <text evidence="1">Belongs to the YTHDF family.</text>
</comment>
<dbReference type="GO" id="GO:0016209">
    <property type="term" value="F:antioxidant activity"/>
    <property type="evidence" value="ECO:0007669"/>
    <property type="project" value="InterPro"/>
</dbReference>
<dbReference type="InterPro" id="IPR045168">
    <property type="entry name" value="YTH_prot"/>
</dbReference>
<comment type="caution">
    <text evidence="5">The sequence shown here is derived from an EMBL/GenBank/DDBJ whole genome shotgun (WGS) entry which is preliminary data.</text>
</comment>
<accession>A0A6A6MCU6</accession>
<dbReference type="GO" id="GO:0005737">
    <property type="term" value="C:cytoplasm"/>
    <property type="evidence" value="ECO:0007669"/>
    <property type="project" value="TreeGrafter"/>
</dbReference>
<evidence type="ECO:0000259" key="4">
    <source>
        <dbReference type="PROSITE" id="PS51352"/>
    </source>
</evidence>